<evidence type="ECO:0000313" key="2">
    <source>
        <dbReference type="EMBL" id="OUJ72390.1"/>
    </source>
</evidence>
<name>A0A243WAJ4_9BACT</name>
<reference evidence="2 3" key="1">
    <citation type="submission" date="2017-01" db="EMBL/GenBank/DDBJ databases">
        <title>A new Hymenobacter.</title>
        <authorList>
            <person name="Liang Y."/>
            <person name="Feng F."/>
        </authorList>
    </citation>
    <scope>NUCLEOTIDE SEQUENCE [LARGE SCALE GENOMIC DNA]</scope>
    <source>
        <strain evidence="2">MIMBbqt21</strain>
    </source>
</reference>
<proteinExistence type="predicted"/>
<feature type="chain" id="PRO_5012037784" description="Adhesin domain-containing protein" evidence="1">
    <location>
        <begin position="20"/>
        <end position="273"/>
    </location>
</feature>
<sequence length="273" mass="28948">MLRASLLTALVSATLPTLAQSGDKDQLVVPLSSPGKPGMLRVKLVNGSINVVGYSGKDVVIDAASRDSKRTASRHLPATANGLRRIDNDSGVELTVDENDNRVNVKTDSYRHPVQLTIKVPQNFSLQVSTVQDGNIVVENVTGELEVGNVNGGIQLKDVGGSAVANTVNGAVTATFRSVSNGAPMAFSSVNGAVDVSFPNSTKAAFKLKTDHGEIYSDFDLVTERSAPKVNRSNEGGTYRVNVDNWTYGKINGGGAEVMMKTLNGNIYIRKAK</sequence>
<gene>
    <name evidence="2" type="ORF">BXP70_18860</name>
</gene>
<dbReference type="Proteomes" id="UP000194873">
    <property type="component" value="Unassembled WGS sequence"/>
</dbReference>
<keyword evidence="3" id="KW-1185">Reference proteome</keyword>
<keyword evidence="1" id="KW-0732">Signal</keyword>
<dbReference type="OrthoDB" id="787698at2"/>
<evidence type="ECO:0008006" key="4">
    <source>
        <dbReference type="Google" id="ProtNLM"/>
    </source>
</evidence>
<evidence type="ECO:0000313" key="3">
    <source>
        <dbReference type="Proteomes" id="UP000194873"/>
    </source>
</evidence>
<accession>A0A243WAJ4</accession>
<organism evidence="2 3">
    <name type="scientific">Hymenobacter crusticola</name>
    <dbReference type="NCBI Taxonomy" id="1770526"/>
    <lineage>
        <taxon>Bacteria</taxon>
        <taxon>Pseudomonadati</taxon>
        <taxon>Bacteroidota</taxon>
        <taxon>Cytophagia</taxon>
        <taxon>Cytophagales</taxon>
        <taxon>Hymenobacteraceae</taxon>
        <taxon>Hymenobacter</taxon>
    </lineage>
</organism>
<protein>
    <recommendedName>
        <fullName evidence="4">Adhesin domain-containing protein</fullName>
    </recommendedName>
</protein>
<evidence type="ECO:0000256" key="1">
    <source>
        <dbReference type="SAM" id="SignalP"/>
    </source>
</evidence>
<comment type="caution">
    <text evidence="2">The sequence shown here is derived from an EMBL/GenBank/DDBJ whole genome shotgun (WGS) entry which is preliminary data.</text>
</comment>
<dbReference type="AlphaFoldDB" id="A0A243WAJ4"/>
<dbReference type="EMBL" id="MTSE01000011">
    <property type="protein sequence ID" value="OUJ72390.1"/>
    <property type="molecule type" value="Genomic_DNA"/>
</dbReference>
<feature type="signal peptide" evidence="1">
    <location>
        <begin position="1"/>
        <end position="19"/>
    </location>
</feature>